<organism evidence="2 3">
    <name type="scientific">Roseiconus lacunae</name>
    <dbReference type="NCBI Taxonomy" id="2605694"/>
    <lineage>
        <taxon>Bacteria</taxon>
        <taxon>Pseudomonadati</taxon>
        <taxon>Planctomycetota</taxon>
        <taxon>Planctomycetia</taxon>
        <taxon>Pirellulales</taxon>
        <taxon>Pirellulaceae</taxon>
        <taxon>Roseiconus</taxon>
    </lineage>
</organism>
<dbReference type="Pfam" id="PF07811">
    <property type="entry name" value="TadE"/>
    <property type="match status" value="1"/>
</dbReference>
<dbReference type="EMBL" id="JASZZN010000013">
    <property type="protein sequence ID" value="MDM4017369.1"/>
    <property type="molecule type" value="Genomic_DNA"/>
</dbReference>
<dbReference type="Proteomes" id="UP001239462">
    <property type="component" value="Unassembled WGS sequence"/>
</dbReference>
<accession>A0ABT7PLI4</accession>
<name>A0ABT7PLI4_9BACT</name>
<proteinExistence type="predicted"/>
<protein>
    <submittedName>
        <fullName evidence="2">TadE/TadG family type IV pilus assembly protein</fullName>
    </submittedName>
</protein>
<feature type="domain" description="TadE-like" evidence="1">
    <location>
        <begin position="25"/>
        <end position="67"/>
    </location>
</feature>
<reference evidence="2 3" key="1">
    <citation type="submission" date="2023-06" db="EMBL/GenBank/DDBJ databases">
        <title>Roseiconus lacunae JC819 isolated from Gulf of Mannar region, Tamil Nadu.</title>
        <authorList>
            <person name="Pk S."/>
            <person name="Ch S."/>
            <person name="Ch V.R."/>
        </authorList>
    </citation>
    <scope>NUCLEOTIDE SEQUENCE [LARGE SCALE GENOMIC DNA]</scope>
    <source>
        <strain evidence="2 3">JC819</strain>
    </source>
</reference>
<evidence type="ECO:0000313" key="3">
    <source>
        <dbReference type="Proteomes" id="UP001239462"/>
    </source>
</evidence>
<keyword evidence="3" id="KW-1185">Reference proteome</keyword>
<dbReference type="RefSeq" id="WP_235034378.1">
    <property type="nucleotide sequence ID" value="NZ_JASZZN010000013.1"/>
</dbReference>
<evidence type="ECO:0000313" key="2">
    <source>
        <dbReference type="EMBL" id="MDM4017369.1"/>
    </source>
</evidence>
<evidence type="ECO:0000259" key="1">
    <source>
        <dbReference type="Pfam" id="PF07811"/>
    </source>
</evidence>
<dbReference type="InterPro" id="IPR012495">
    <property type="entry name" value="TadE-like_dom"/>
</dbReference>
<gene>
    <name evidence="2" type="ORF">QTN89_18115</name>
</gene>
<sequence length="145" mass="15916">MPKMTSFRRPPKCHGRYRRRRTRRGVAAVEFAVCLPILVLLVFGSIEASSFIFLKQSLSVACYEGIREAAKDDGTEADARARAQAILDSRGVNDYAIDFPSGVEALGRGDQVVCQVTAPTNTNSPLAGQWITNRNLTASVVMLRE</sequence>
<comment type="caution">
    <text evidence="2">The sequence shown here is derived from an EMBL/GenBank/DDBJ whole genome shotgun (WGS) entry which is preliminary data.</text>
</comment>